<comment type="caution">
    <text evidence="1">The sequence shown here is derived from an EMBL/GenBank/DDBJ whole genome shotgun (WGS) entry which is preliminary data.</text>
</comment>
<dbReference type="EMBL" id="MU151963">
    <property type="protein sequence ID" value="KAF9441303.1"/>
    <property type="molecule type" value="Genomic_DNA"/>
</dbReference>
<dbReference type="CDD" id="cd00882">
    <property type="entry name" value="Ras_like_GTPase"/>
    <property type="match status" value="1"/>
</dbReference>
<proteinExistence type="predicted"/>
<accession>A0A9P5WY81</accession>
<dbReference type="InterPro" id="IPR027417">
    <property type="entry name" value="P-loop_NTPase"/>
</dbReference>
<dbReference type="Proteomes" id="UP000807342">
    <property type="component" value="Unassembled WGS sequence"/>
</dbReference>
<gene>
    <name evidence="1" type="ORF">P691DRAFT_813197</name>
</gene>
<dbReference type="OrthoDB" id="8954335at2759"/>
<name>A0A9P5WY81_9AGAR</name>
<dbReference type="SUPFAM" id="SSF52540">
    <property type="entry name" value="P-loop containing nucleoside triphosphate hydrolases"/>
    <property type="match status" value="1"/>
</dbReference>
<dbReference type="Gene3D" id="3.40.50.300">
    <property type="entry name" value="P-loop containing nucleotide triphosphate hydrolases"/>
    <property type="match status" value="1"/>
</dbReference>
<sequence length="287" mass="33545">MGPVGAGKSFFIDLLTNQKGRRARDELRSSMDSVQATRINHPKYGDRIILVDTPGFDDTSRSDMQILEVIGKWMTQTYADHVKLSGIVYLHRITDNRMGGSQCRNLRTFGELVGDNAMKNVILVSTMWEKVNPAIGKKREEELRERFWKLMVDKGSRTDRLEKNTMEEAWRIVEQVVTEREQREAILLQEEVVNLGRKLNETQAGRNLYNPFQKLLYEQRAFLKGLIEQMKKPGEDEVKRRLELEAVRIEESFRQTFDEAKKLRVQFGWRILLLFLGTKRRVTLPQE</sequence>
<evidence type="ECO:0000313" key="1">
    <source>
        <dbReference type="EMBL" id="KAF9441303.1"/>
    </source>
</evidence>
<evidence type="ECO:0008006" key="3">
    <source>
        <dbReference type="Google" id="ProtNLM"/>
    </source>
</evidence>
<organism evidence="1 2">
    <name type="scientific">Macrolepiota fuliginosa MF-IS2</name>
    <dbReference type="NCBI Taxonomy" id="1400762"/>
    <lineage>
        <taxon>Eukaryota</taxon>
        <taxon>Fungi</taxon>
        <taxon>Dikarya</taxon>
        <taxon>Basidiomycota</taxon>
        <taxon>Agaricomycotina</taxon>
        <taxon>Agaricomycetes</taxon>
        <taxon>Agaricomycetidae</taxon>
        <taxon>Agaricales</taxon>
        <taxon>Agaricineae</taxon>
        <taxon>Agaricaceae</taxon>
        <taxon>Macrolepiota</taxon>
    </lineage>
</organism>
<protein>
    <recommendedName>
        <fullName evidence="3">G domain-containing protein</fullName>
    </recommendedName>
</protein>
<dbReference type="AlphaFoldDB" id="A0A9P5WY81"/>
<evidence type="ECO:0000313" key="2">
    <source>
        <dbReference type="Proteomes" id="UP000807342"/>
    </source>
</evidence>
<reference evidence="1" key="1">
    <citation type="submission" date="2020-11" db="EMBL/GenBank/DDBJ databases">
        <authorList>
            <consortium name="DOE Joint Genome Institute"/>
            <person name="Ahrendt S."/>
            <person name="Riley R."/>
            <person name="Andreopoulos W."/>
            <person name="Labutti K."/>
            <person name="Pangilinan J."/>
            <person name="Ruiz-Duenas F.J."/>
            <person name="Barrasa J.M."/>
            <person name="Sanchez-Garcia M."/>
            <person name="Camarero S."/>
            <person name="Miyauchi S."/>
            <person name="Serrano A."/>
            <person name="Linde D."/>
            <person name="Babiker R."/>
            <person name="Drula E."/>
            <person name="Ayuso-Fernandez I."/>
            <person name="Pacheco R."/>
            <person name="Padilla G."/>
            <person name="Ferreira P."/>
            <person name="Barriuso J."/>
            <person name="Kellner H."/>
            <person name="Castanera R."/>
            <person name="Alfaro M."/>
            <person name="Ramirez L."/>
            <person name="Pisabarro A.G."/>
            <person name="Kuo A."/>
            <person name="Tritt A."/>
            <person name="Lipzen A."/>
            <person name="He G."/>
            <person name="Yan M."/>
            <person name="Ng V."/>
            <person name="Cullen D."/>
            <person name="Martin F."/>
            <person name="Rosso M.-N."/>
            <person name="Henrissat B."/>
            <person name="Hibbett D."/>
            <person name="Martinez A.T."/>
            <person name="Grigoriev I.V."/>
        </authorList>
    </citation>
    <scope>NUCLEOTIDE SEQUENCE</scope>
    <source>
        <strain evidence="1">MF-IS2</strain>
    </source>
</reference>
<keyword evidence="2" id="KW-1185">Reference proteome</keyword>